<dbReference type="OrthoDB" id="1905685at2759"/>
<dbReference type="AlphaFoldDB" id="A0A7J6W281"/>
<protein>
    <submittedName>
        <fullName evidence="1">Uncharacterized protein</fullName>
    </submittedName>
</protein>
<comment type="caution">
    <text evidence="1">The sequence shown here is derived from an EMBL/GenBank/DDBJ whole genome shotgun (WGS) entry which is preliminary data.</text>
</comment>
<organism evidence="1 2">
    <name type="scientific">Thalictrum thalictroides</name>
    <name type="common">Rue-anemone</name>
    <name type="synonym">Anemone thalictroides</name>
    <dbReference type="NCBI Taxonomy" id="46969"/>
    <lineage>
        <taxon>Eukaryota</taxon>
        <taxon>Viridiplantae</taxon>
        <taxon>Streptophyta</taxon>
        <taxon>Embryophyta</taxon>
        <taxon>Tracheophyta</taxon>
        <taxon>Spermatophyta</taxon>
        <taxon>Magnoliopsida</taxon>
        <taxon>Ranunculales</taxon>
        <taxon>Ranunculaceae</taxon>
        <taxon>Thalictroideae</taxon>
        <taxon>Thalictrum</taxon>
    </lineage>
</organism>
<evidence type="ECO:0000313" key="1">
    <source>
        <dbReference type="EMBL" id="KAF5191213.1"/>
    </source>
</evidence>
<accession>A0A7J6W281</accession>
<dbReference type="EMBL" id="JABWDY010023061">
    <property type="protein sequence ID" value="KAF5191213.1"/>
    <property type="molecule type" value="Genomic_DNA"/>
</dbReference>
<keyword evidence="2" id="KW-1185">Reference proteome</keyword>
<gene>
    <name evidence="1" type="ORF">FRX31_019201</name>
</gene>
<name>A0A7J6W281_THATH</name>
<evidence type="ECO:0000313" key="2">
    <source>
        <dbReference type="Proteomes" id="UP000554482"/>
    </source>
</evidence>
<proteinExistence type="predicted"/>
<reference evidence="1 2" key="1">
    <citation type="submission" date="2020-06" db="EMBL/GenBank/DDBJ databases">
        <title>Transcriptomic and genomic resources for Thalictrum thalictroides and T. hernandezii: Facilitating candidate gene discovery in an emerging model plant lineage.</title>
        <authorList>
            <person name="Arias T."/>
            <person name="Riano-Pachon D.M."/>
            <person name="Di Stilio V.S."/>
        </authorList>
    </citation>
    <scope>NUCLEOTIDE SEQUENCE [LARGE SCALE GENOMIC DNA]</scope>
    <source>
        <strain evidence="2">cv. WT478/WT964</strain>
        <tissue evidence="1">Leaves</tissue>
    </source>
</reference>
<sequence length="224" mass="25109">MSRRLYPSVPIITMDDLYFTFDVFDATTQIFSITKYAGDLRHDVNSLFRFDFDVGSSDFMRFGMCDELRVRWNVVLKEWKGVFIVMDCKGKGTLVSCSSEKWFSEELPSAGCCLASEPTGVVAELGFGLCKCNEGSKMMKVDKLCPCSPRMKRLHCFTLTVFTQSDKDFGLVLHQASLNGSYIGWYIVHIKSSMSSSLRSSAPSECPDSPGAVALQFRSRTRLA</sequence>
<dbReference type="Proteomes" id="UP000554482">
    <property type="component" value="Unassembled WGS sequence"/>
</dbReference>